<evidence type="ECO:0000259" key="7">
    <source>
        <dbReference type="PROSITE" id="PS00083"/>
    </source>
</evidence>
<dbReference type="SUPFAM" id="SSF49482">
    <property type="entry name" value="Aromatic compound dioxygenase"/>
    <property type="match status" value="1"/>
</dbReference>
<comment type="caution">
    <text evidence="8">The sequence shown here is derived from an EMBL/GenBank/DDBJ whole genome shotgun (WGS) entry which is preliminary data.</text>
</comment>
<dbReference type="InterPro" id="IPR015889">
    <property type="entry name" value="Intradiol_dOase_core"/>
</dbReference>
<dbReference type="EMBL" id="JACSQU010000001">
    <property type="protein sequence ID" value="MBD7939960.1"/>
    <property type="molecule type" value="Genomic_DNA"/>
</dbReference>
<evidence type="ECO:0000313" key="9">
    <source>
        <dbReference type="Proteomes" id="UP000638918"/>
    </source>
</evidence>
<gene>
    <name evidence="8" type="ORF">H9656_00965</name>
</gene>
<comment type="similarity">
    <text evidence="2">Belongs to the intradiol ring-cleavage dioxygenase family.</text>
</comment>
<dbReference type="InterPro" id="IPR039390">
    <property type="entry name" value="1_2-HQD/HQD"/>
</dbReference>
<evidence type="ECO:0000256" key="1">
    <source>
        <dbReference type="ARBA" id="ARBA00001965"/>
    </source>
</evidence>
<accession>A0ABR8QWP5</accession>
<proteinExistence type="inferred from homology"/>
<keyword evidence="4 8" id="KW-0223">Dioxygenase</keyword>
<evidence type="ECO:0000313" key="8">
    <source>
        <dbReference type="EMBL" id="MBD7939960.1"/>
    </source>
</evidence>
<organism evidence="8 9">
    <name type="scientific">Brevundimonas guildfordensis</name>
    <dbReference type="NCBI Taxonomy" id="2762241"/>
    <lineage>
        <taxon>Bacteria</taxon>
        <taxon>Pseudomonadati</taxon>
        <taxon>Pseudomonadota</taxon>
        <taxon>Alphaproteobacteria</taxon>
        <taxon>Caulobacterales</taxon>
        <taxon>Caulobacteraceae</taxon>
        <taxon>Brevundimonas</taxon>
    </lineage>
</organism>
<dbReference type="Gene3D" id="2.60.130.10">
    <property type="entry name" value="Aromatic compound dioxygenase"/>
    <property type="match status" value="1"/>
</dbReference>
<comment type="cofactor">
    <cofactor evidence="1">
        <name>Fe(3+)</name>
        <dbReference type="ChEBI" id="CHEBI:29034"/>
    </cofactor>
</comment>
<dbReference type="InterPro" id="IPR050770">
    <property type="entry name" value="Intradiol_RC_Dioxygenase"/>
</dbReference>
<evidence type="ECO:0000256" key="5">
    <source>
        <dbReference type="ARBA" id="ARBA00023002"/>
    </source>
</evidence>
<dbReference type="PANTHER" id="PTHR33711">
    <property type="entry name" value="DIOXYGENASE, PUTATIVE (AFU_ORTHOLOGUE AFUA_2G02910)-RELATED"/>
    <property type="match status" value="1"/>
</dbReference>
<dbReference type="GO" id="GO:0051213">
    <property type="term" value="F:dioxygenase activity"/>
    <property type="evidence" value="ECO:0007669"/>
    <property type="project" value="UniProtKB-KW"/>
</dbReference>
<dbReference type="PROSITE" id="PS00083">
    <property type="entry name" value="INTRADIOL_DIOXYGENAS"/>
    <property type="match status" value="1"/>
</dbReference>
<keyword evidence="6" id="KW-0408">Iron</keyword>
<reference evidence="8 9" key="1">
    <citation type="submission" date="2020-08" db="EMBL/GenBank/DDBJ databases">
        <title>A Genomic Blueprint of the Chicken Gut Microbiome.</title>
        <authorList>
            <person name="Gilroy R."/>
            <person name="Ravi A."/>
            <person name="Getino M."/>
            <person name="Pursley I."/>
            <person name="Horton D.L."/>
            <person name="Alikhan N.-F."/>
            <person name="Baker D."/>
            <person name="Gharbi K."/>
            <person name="Hall N."/>
            <person name="Watson M."/>
            <person name="Adriaenssens E.M."/>
            <person name="Foster-Nyarko E."/>
            <person name="Jarju S."/>
            <person name="Secka A."/>
            <person name="Antonio M."/>
            <person name="Oren A."/>
            <person name="Chaudhuri R."/>
            <person name="La Ragione R.M."/>
            <person name="Hildebrand F."/>
            <person name="Pallen M.J."/>
        </authorList>
    </citation>
    <scope>NUCLEOTIDE SEQUENCE [LARGE SCALE GENOMIC DNA]</scope>
    <source>
        <strain evidence="8 9">Sa3CVA3</strain>
    </source>
</reference>
<keyword evidence="5" id="KW-0560">Oxidoreductase</keyword>
<keyword evidence="3" id="KW-0479">Metal-binding</keyword>
<name>A0ABR8QWP5_9CAUL</name>
<evidence type="ECO:0000256" key="6">
    <source>
        <dbReference type="ARBA" id="ARBA00023004"/>
    </source>
</evidence>
<dbReference type="Pfam" id="PF00775">
    <property type="entry name" value="Dioxygenase_C"/>
    <property type="match status" value="1"/>
</dbReference>
<evidence type="ECO:0000256" key="2">
    <source>
        <dbReference type="ARBA" id="ARBA00007825"/>
    </source>
</evidence>
<dbReference type="InterPro" id="IPR007535">
    <property type="entry name" value="Catechol_dOase_N"/>
</dbReference>
<keyword evidence="9" id="KW-1185">Reference proteome</keyword>
<dbReference type="Pfam" id="PF04444">
    <property type="entry name" value="Dioxygenase_N"/>
    <property type="match status" value="1"/>
</dbReference>
<dbReference type="PANTHER" id="PTHR33711:SF7">
    <property type="entry name" value="INTRADIOL RING-CLEAVAGE DIOXYGENASES DOMAIN-CONTAINING PROTEIN-RELATED"/>
    <property type="match status" value="1"/>
</dbReference>
<dbReference type="Proteomes" id="UP000638918">
    <property type="component" value="Unassembled WGS sequence"/>
</dbReference>
<sequence length="304" mass="33858">MREERIVSEASDRSVAWFDKARSAEIVNGRMGPETPARLREVVSVFVKHLHAAVVESRLTEAEWMEGIQFLTAVGHKCTDWRQEFILLSDVLGLSMLVDAVSHDRPEGATENTVLGPFYVPSAPAYPKGGDICLDGQGEPLLVTGQVRNEAGQPLAGVTVEVWQTNDEGFYDVQQPGVQPENNLRGVFVTDEEGQYAFVSVKPRHYPIPDDGPVGQLLSALGRHPNRPAHIHFIVRQDGYDPVTTHIFAPDCPYLESDPVFGVKPSLIAEFRDSRDQNLARTYGLESPFWHVEWDFVLVGKADR</sequence>
<evidence type="ECO:0000256" key="4">
    <source>
        <dbReference type="ARBA" id="ARBA00022964"/>
    </source>
</evidence>
<dbReference type="InterPro" id="IPR000627">
    <property type="entry name" value="Intradiol_dOase_C"/>
</dbReference>
<dbReference type="CDD" id="cd03461">
    <property type="entry name" value="1_2-HQD"/>
    <property type="match status" value="1"/>
</dbReference>
<feature type="domain" description="Intradiol ring-cleavage dioxygenases" evidence="7">
    <location>
        <begin position="143"/>
        <end position="171"/>
    </location>
</feature>
<protein>
    <submittedName>
        <fullName evidence="8">Intradiol ring-cleavage dioxygenase</fullName>
    </submittedName>
</protein>
<evidence type="ECO:0000256" key="3">
    <source>
        <dbReference type="ARBA" id="ARBA00022723"/>
    </source>
</evidence>